<dbReference type="InterPro" id="IPR037359">
    <property type="entry name" value="NST/OST"/>
</dbReference>
<feature type="region of interest" description="Disordered" evidence="2">
    <location>
        <begin position="344"/>
        <end position="376"/>
    </location>
</feature>
<proteinExistence type="predicted"/>
<dbReference type="Proteomes" id="UP000825701">
    <property type="component" value="Chromosome"/>
</dbReference>
<organism evidence="3 4">
    <name type="scientific">Chenggangzhangella methanolivorans</name>
    <dbReference type="NCBI Taxonomy" id="1437009"/>
    <lineage>
        <taxon>Bacteria</taxon>
        <taxon>Pseudomonadati</taxon>
        <taxon>Pseudomonadota</taxon>
        <taxon>Alphaproteobacteria</taxon>
        <taxon>Hyphomicrobiales</taxon>
        <taxon>Methylopilaceae</taxon>
        <taxon>Chenggangzhangella</taxon>
    </lineage>
</organism>
<reference evidence="3" key="1">
    <citation type="submission" date="2021-08" db="EMBL/GenBank/DDBJ databases">
        <authorList>
            <person name="Zhang H."/>
            <person name="Xu M."/>
            <person name="Yu Z."/>
            <person name="Yang L."/>
            <person name="Cai Y."/>
        </authorList>
    </citation>
    <scope>NUCLEOTIDE SEQUENCE</scope>
    <source>
        <strain evidence="3">CHL1</strain>
    </source>
</reference>
<feature type="compositionally biased region" description="Basic and acidic residues" evidence="2">
    <location>
        <begin position="352"/>
        <end position="361"/>
    </location>
</feature>
<keyword evidence="1" id="KW-0808">Transferase</keyword>
<sequence>MTRASKTAKSASGSIDAVPAKPKQPRAKTPVAAAVAETAIEATAKAAAKSAAKTASKKTEKVSAKKDDVAKAAKKDKAGKAPKVAKSSKRSELGPDFICVGLQKGGTQWLYDQLQNHDDFWMPPYKEIHYFDRRFPDNNIGRAARNYAESPERVTAKRDKRGDAPIDERGAAFYAKVLEHDARQGDIGAYGRLFAMKGEKVTGDVTPAYCSLDEKTIRKLAAEFPHMRICLMLREPVSRLWSQWRMHNASKRRPHRAEKRLKTFKKFIVEPEVLARSFPSEIAKRWQAAFGDRFRYFFLDDVASRPTRCAPRSSRSSAATRRVLELQSGFQSQGEVAAVEALEEGPEADAGAVRDRAREMPKAFGGAAEKWPDLPY</sequence>
<feature type="compositionally biased region" description="Polar residues" evidence="2">
    <location>
        <begin position="1"/>
        <end position="13"/>
    </location>
</feature>
<gene>
    <name evidence="3" type="ORF">K6K41_22020</name>
</gene>
<dbReference type="PANTHER" id="PTHR10605">
    <property type="entry name" value="HEPARAN SULFATE SULFOTRANSFERASE"/>
    <property type="match status" value="1"/>
</dbReference>
<feature type="region of interest" description="Disordered" evidence="2">
    <location>
        <begin position="46"/>
        <end position="88"/>
    </location>
</feature>
<dbReference type="SUPFAM" id="SSF52540">
    <property type="entry name" value="P-loop containing nucleoside triphosphate hydrolases"/>
    <property type="match status" value="1"/>
</dbReference>
<protein>
    <submittedName>
        <fullName evidence="3">Sulfotransferase</fullName>
    </submittedName>
</protein>
<dbReference type="KEGG" id="cmet:K6K41_22020"/>
<evidence type="ECO:0000313" key="4">
    <source>
        <dbReference type="Proteomes" id="UP000825701"/>
    </source>
</evidence>
<evidence type="ECO:0000256" key="2">
    <source>
        <dbReference type="SAM" id="MobiDB-lite"/>
    </source>
</evidence>
<keyword evidence="4" id="KW-1185">Reference proteome</keyword>
<dbReference type="PANTHER" id="PTHR10605:SF56">
    <property type="entry name" value="BIFUNCTIONAL HEPARAN SULFATE N-DEACETYLASE_N-SULFOTRANSFERASE"/>
    <property type="match status" value="1"/>
</dbReference>
<evidence type="ECO:0000313" key="3">
    <source>
        <dbReference type="EMBL" id="QZN99397.1"/>
    </source>
</evidence>
<evidence type="ECO:0000256" key="1">
    <source>
        <dbReference type="ARBA" id="ARBA00022679"/>
    </source>
</evidence>
<name>A0A9E6RA12_9HYPH</name>
<dbReference type="InterPro" id="IPR027417">
    <property type="entry name" value="P-loop_NTPase"/>
</dbReference>
<feature type="region of interest" description="Disordered" evidence="2">
    <location>
        <begin position="1"/>
        <end position="33"/>
    </location>
</feature>
<accession>A0A9E6RA12</accession>
<dbReference type="Pfam" id="PF13469">
    <property type="entry name" value="Sulfotransfer_3"/>
    <property type="match status" value="1"/>
</dbReference>
<dbReference type="Gene3D" id="3.40.50.300">
    <property type="entry name" value="P-loop containing nucleotide triphosphate hydrolases"/>
    <property type="match status" value="1"/>
</dbReference>
<dbReference type="RefSeq" id="WP_261402461.1">
    <property type="nucleotide sequence ID" value="NZ_CP081869.1"/>
</dbReference>
<dbReference type="GO" id="GO:0008146">
    <property type="term" value="F:sulfotransferase activity"/>
    <property type="evidence" value="ECO:0007669"/>
    <property type="project" value="InterPro"/>
</dbReference>
<feature type="compositionally biased region" description="Basic and acidic residues" evidence="2">
    <location>
        <begin position="57"/>
        <end position="79"/>
    </location>
</feature>
<dbReference type="AlphaFoldDB" id="A0A9E6RA12"/>
<dbReference type="EMBL" id="CP081869">
    <property type="protein sequence ID" value="QZN99397.1"/>
    <property type="molecule type" value="Genomic_DNA"/>
</dbReference>